<keyword evidence="3" id="KW-1185">Reference proteome</keyword>
<dbReference type="RefSeq" id="WP_089000766.1">
    <property type="nucleotide sequence ID" value="NZ_LT607733.1"/>
</dbReference>
<dbReference type="EMBL" id="LT607733">
    <property type="protein sequence ID" value="SCG16947.1"/>
    <property type="molecule type" value="Genomic_DNA"/>
</dbReference>
<dbReference type="GeneID" id="95802999"/>
<dbReference type="Proteomes" id="UP000198251">
    <property type="component" value="Chromosome I"/>
</dbReference>
<reference evidence="2 3" key="1">
    <citation type="submission" date="2016-06" db="EMBL/GenBank/DDBJ databases">
        <authorList>
            <person name="Kjaerup R.B."/>
            <person name="Dalgaard T.S."/>
            <person name="Juul-Madsen H.R."/>
        </authorList>
    </citation>
    <scope>NUCLEOTIDE SEQUENCE [LARGE SCALE GENOMIC DNA]</scope>
    <source>
        <strain evidence="2 3">DSM 43913</strain>
    </source>
</reference>
<dbReference type="SUPFAM" id="SSF52540">
    <property type="entry name" value="P-loop containing nucleoside triphosphate hydrolases"/>
    <property type="match status" value="1"/>
</dbReference>
<evidence type="ECO:0000313" key="3">
    <source>
        <dbReference type="Proteomes" id="UP000198251"/>
    </source>
</evidence>
<name>A0A1C5GB40_MICEH</name>
<protein>
    <recommendedName>
        <fullName evidence="4">NACHT domain-containing protein</fullName>
    </recommendedName>
</protein>
<gene>
    <name evidence="2" type="ORF">GA0070610_3225</name>
</gene>
<keyword evidence="1" id="KW-1133">Transmembrane helix</keyword>
<evidence type="ECO:0000313" key="2">
    <source>
        <dbReference type="EMBL" id="SCG16947.1"/>
    </source>
</evidence>
<feature type="transmembrane region" description="Helical" evidence="1">
    <location>
        <begin position="12"/>
        <end position="30"/>
    </location>
</feature>
<keyword evidence="1" id="KW-0472">Membrane</keyword>
<proteinExistence type="predicted"/>
<evidence type="ECO:0000256" key="1">
    <source>
        <dbReference type="SAM" id="Phobius"/>
    </source>
</evidence>
<sequence>MDLDVSDKVASVVSGTVALATALATAGVALHRHARGRRGWWASLRPVWHGEADAGIVHPHRFGGYVKPLSEVYVPRRAVPRLAPAGDGVDVADLFTGDGNVLLIGEPGSGKTALVRYESARSARRWLAGRGRRRRCPPGPVLVSLPAAALVHRPLPAALAEAYPREGAPLDVERPPVPGRRWLVCVDALDAVADPDERAVVLNRLAELARSPGPAGAPRPWRLLVTTRHLAEDELAVLGDGYPAYHLAHFTDADVALLAARWFPDGDAARRFLDWTHAQRITDPVHNPLTATVAVLVWEGGQAEAATQPGPAALLDEFVRALLRGGRDSLDAACEALRRHPAGGEAVAAWLDTRHTDLVEVAATAAVAGGDPVAAVVDWSAAHAPAPPATVLPDWPARVRQILLATDLFRADRHALTSVWPSLVEYLAAGPLARDWRPDEWVTLMNTGSARFVALQAISRAAVAPAFLRARLTRPDGAIAAGHLLAGRGTAGAGTPSFRADVLAALLAHWSAGPDGPAGRDGARECFSLLTTLAAERADRDLLHGIATDPRRPGDVRRAAALFFAVRTRNARRARARG</sequence>
<organism evidence="2 3">
    <name type="scientific">Micromonospora echinofusca</name>
    <dbReference type="NCBI Taxonomy" id="47858"/>
    <lineage>
        <taxon>Bacteria</taxon>
        <taxon>Bacillati</taxon>
        <taxon>Actinomycetota</taxon>
        <taxon>Actinomycetes</taxon>
        <taxon>Micromonosporales</taxon>
        <taxon>Micromonosporaceae</taxon>
        <taxon>Micromonospora</taxon>
    </lineage>
</organism>
<dbReference type="InterPro" id="IPR027417">
    <property type="entry name" value="P-loop_NTPase"/>
</dbReference>
<evidence type="ECO:0008006" key="4">
    <source>
        <dbReference type="Google" id="ProtNLM"/>
    </source>
</evidence>
<accession>A0A1C5GB40</accession>
<dbReference type="AlphaFoldDB" id="A0A1C5GB40"/>
<keyword evidence="1" id="KW-0812">Transmembrane</keyword>